<proteinExistence type="predicted"/>
<sequence length="56" mass="6222">MRLCGCKHSGISHHGRIYVLVCVLDLVRNSIKSISEHYFVSGKLPLLLNICLALSL</sequence>
<evidence type="ECO:0000313" key="1">
    <source>
        <dbReference type="EMBL" id="JAD24457.1"/>
    </source>
</evidence>
<name>A0A0A8YNV7_ARUDO</name>
<dbReference type="AlphaFoldDB" id="A0A0A8YNV7"/>
<reference evidence="1" key="1">
    <citation type="submission" date="2014-09" db="EMBL/GenBank/DDBJ databases">
        <authorList>
            <person name="Magalhaes I.L.F."/>
            <person name="Oliveira U."/>
            <person name="Santos F.R."/>
            <person name="Vidigal T.H.D.A."/>
            <person name="Brescovit A.D."/>
            <person name="Santos A.J."/>
        </authorList>
    </citation>
    <scope>NUCLEOTIDE SEQUENCE</scope>
    <source>
        <tissue evidence="1">Shoot tissue taken approximately 20 cm above the soil surface</tissue>
    </source>
</reference>
<reference evidence="1" key="2">
    <citation type="journal article" date="2015" name="Data Brief">
        <title>Shoot transcriptome of the giant reed, Arundo donax.</title>
        <authorList>
            <person name="Barrero R.A."/>
            <person name="Guerrero F.D."/>
            <person name="Moolhuijzen P."/>
            <person name="Goolsby J.A."/>
            <person name="Tidwell J."/>
            <person name="Bellgard S.E."/>
            <person name="Bellgard M.I."/>
        </authorList>
    </citation>
    <scope>NUCLEOTIDE SEQUENCE</scope>
    <source>
        <tissue evidence="1">Shoot tissue taken approximately 20 cm above the soil surface</tissue>
    </source>
</reference>
<dbReference type="EMBL" id="GBRH01273438">
    <property type="protein sequence ID" value="JAD24457.1"/>
    <property type="molecule type" value="Transcribed_RNA"/>
</dbReference>
<protein>
    <submittedName>
        <fullName evidence="1">Uncharacterized protein</fullName>
    </submittedName>
</protein>
<organism evidence="1">
    <name type="scientific">Arundo donax</name>
    <name type="common">Giant reed</name>
    <name type="synonym">Donax arundinaceus</name>
    <dbReference type="NCBI Taxonomy" id="35708"/>
    <lineage>
        <taxon>Eukaryota</taxon>
        <taxon>Viridiplantae</taxon>
        <taxon>Streptophyta</taxon>
        <taxon>Embryophyta</taxon>
        <taxon>Tracheophyta</taxon>
        <taxon>Spermatophyta</taxon>
        <taxon>Magnoliopsida</taxon>
        <taxon>Liliopsida</taxon>
        <taxon>Poales</taxon>
        <taxon>Poaceae</taxon>
        <taxon>PACMAD clade</taxon>
        <taxon>Arundinoideae</taxon>
        <taxon>Arundineae</taxon>
        <taxon>Arundo</taxon>
    </lineage>
</organism>
<accession>A0A0A8YNV7</accession>